<comment type="cofactor">
    <cofactor evidence="1">
        <name>Zn(2+)</name>
        <dbReference type="ChEBI" id="CHEBI:29105"/>
    </cofactor>
    <text evidence="1">Binds 1 zinc ion per subunit.</text>
</comment>
<dbReference type="GO" id="GO:0006508">
    <property type="term" value="P:proteolysis"/>
    <property type="evidence" value="ECO:0007669"/>
    <property type="project" value="UniProtKB-KW"/>
</dbReference>
<feature type="binding site" evidence="1">
    <location>
        <position position="239"/>
    </location>
    <ligand>
        <name>Zn(2+)</name>
        <dbReference type="ChEBI" id="CHEBI:29105"/>
        <note>catalytic</note>
    </ligand>
</feature>
<feature type="compositionally biased region" description="Gly residues" evidence="2">
    <location>
        <begin position="351"/>
        <end position="360"/>
    </location>
</feature>
<feature type="active site" evidence="1">
    <location>
        <position position="240"/>
    </location>
</feature>
<dbReference type="GO" id="GO:0004222">
    <property type="term" value="F:metalloendopeptidase activity"/>
    <property type="evidence" value="ECO:0007669"/>
    <property type="project" value="UniProtKB-UniRule"/>
</dbReference>
<keyword evidence="1" id="KW-0862">Zinc</keyword>
<feature type="region of interest" description="Disordered" evidence="2">
    <location>
        <begin position="100"/>
        <end position="155"/>
    </location>
</feature>
<feature type="region of interest" description="Disordered" evidence="2">
    <location>
        <begin position="339"/>
        <end position="360"/>
    </location>
</feature>
<keyword evidence="1" id="KW-0645">Protease</keyword>
<comment type="caution">
    <text evidence="4">The sequence shown here is derived from an EMBL/GenBank/DDBJ whole genome shotgun (WGS) entry which is preliminary data.</text>
</comment>
<dbReference type="GO" id="GO:0008270">
    <property type="term" value="F:zinc ion binding"/>
    <property type="evidence" value="ECO:0007669"/>
    <property type="project" value="UniProtKB-UniRule"/>
</dbReference>
<evidence type="ECO:0000313" key="4">
    <source>
        <dbReference type="EMBL" id="GGK93028.1"/>
    </source>
</evidence>
<dbReference type="InterPro" id="IPR001506">
    <property type="entry name" value="Peptidase_M12A"/>
</dbReference>
<dbReference type="Proteomes" id="UP000645217">
    <property type="component" value="Unassembled WGS sequence"/>
</dbReference>
<dbReference type="CDD" id="cd04280">
    <property type="entry name" value="ZnMc_astacin_like"/>
    <property type="match status" value="1"/>
</dbReference>
<feature type="domain" description="Peptidase M12A" evidence="3">
    <location>
        <begin position="148"/>
        <end position="339"/>
    </location>
</feature>
<keyword evidence="1" id="KW-0482">Metalloprotease</keyword>
<dbReference type="PANTHER" id="PTHR10127">
    <property type="entry name" value="DISCOIDIN, CUB, EGF, LAMININ , AND ZINC METALLOPROTEASE DOMAIN CONTAINING"/>
    <property type="match status" value="1"/>
</dbReference>
<evidence type="ECO:0000313" key="5">
    <source>
        <dbReference type="Proteomes" id="UP000645217"/>
    </source>
</evidence>
<feature type="binding site" evidence="1">
    <location>
        <position position="243"/>
    </location>
    <ligand>
        <name>Zn(2+)</name>
        <dbReference type="ChEBI" id="CHEBI:29105"/>
        <note>catalytic</note>
    </ligand>
</feature>
<keyword evidence="5" id="KW-1185">Reference proteome</keyword>
<feature type="compositionally biased region" description="Polar residues" evidence="2">
    <location>
        <begin position="109"/>
        <end position="120"/>
    </location>
</feature>
<gene>
    <name evidence="4" type="ORF">GCM10007964_39410</name>
</gene>
<dbReference type="PROSITE" id="PS51864">
    <property type="entry name" value="ASTACIN"/>
    <property type="match status" value="1"/>
</dbReference>
<evidence type="ECO:0000256" key="2">
    <source>
        <dbReference type="SAM" id="MobiDB-lite"/>
    </source>
</evidence>
<sequence>MATLISGLLAGAGPALADDDDDLPDWLWQQQTEHPANLVTVPDITGRPRTIGFVDIDGYAVTEGDIVIGSPTDATSGKIRLPGVFPGAERLAVPPARIAVPPPEAPAATSTRQAAGTTPKVTAPPAGSAASPARPARLAACPGGPGGTATSQDDTLWPGGKVPYVLAPDLTPAAREAVTLAMQDFHRHTCVRFVPRTDEAGYLTIVSGTGCYSYVGRLGTGSQELSLGKGCERKGTAIHELLHALGFYHEHSRSDRDSAVTVHLENVMKGYETQFHKLSPEQNHLYGLLDYDSVMLYGQTFFSANGRDTLLPLVPVPIGQRQGFSRGDLAAVRTLYRCPPADPPPAPAPAPGGGGTSVPS</sequence>
<feature type="compositionally biased region" description="Low complexity" evidence="2">
    <location>
        <begin position="123"/>
        <end position="142"/>
    </location>
</feature>
<keyword evidence="1" id="KW-0479">Metal-binding</keyword>
<feature type="binding site" evidence="1">
    <location>
        <position position="249"/>
    </location>
    <ligand>
        <name>Zn(2+)</name>
        <dbReference type="ChEBI" id="CHEBI:29105"/>
        <note>catalytic</note>
    </ligand>
</feature>
<name>A0A917R6Z2_9ACTN</name>
<dbReference type="Gene3D" id="3.40.390.10">
    <property type="entry name" value="Collagenase (Catalytic Domain)"/>
    <property type="match status" value="1"/>
</dbReference>
<dbReference type="InterPro" id="IPR006026">
    <property type="entry name" value="Peptidase_Metallo"/>
</dbReference>
<proteinExistence type="predicted"/>
<dbReference type="InterPro" id="IPR034035">
    <property type="entry name" value="Astacin-like_dom"/>
</dbReference>
<reference evidence="4" key="2">
    <citation type="submission" date="2020-09" db="EMBL/GenBank/DDBJ databases">
        <authorList>
            <person name="Sun Q."/>
            <person name="Ohkuma M."/>
        </authorList>
    </citation>
    <scope>NUCLEOTIDE SEQUENCE</scope>
    <source>
        <strain evidence="4">JCM 13064</strain>
    </source>
</reference>
<keyword evidence="1" id="KW-0378">Hydrolase</keyword>
<dbReference type="PRINTS" id="PR00480">
    <property type="entry name" value="ASTACIN"/>
</dbReference>
<dbReference type="SUPFAM" id="SSF55486">
    <property type="entry name" value="Metalloproteases ('zincins'), catalytic domain"/>
    <property type="match status" value="1"/>
</dbReference>
<dbReference type="Pfam" id="PF01400">
    <property type="entry name" value="Astacin"/>
    <property type="match status" value="1"/>
</dbReference>
<reference evidence="4" key="1">
    <citation type="journal article" date="2014" name="Int. J. Syst. Evol. Microbiol.">
        <title>Complete genome sequence of Corynebacterium casei LMG S-19264T (=DSM 44701T), isolated from a smear-ripened cheese.</title>
        <authorList>
            <consortium name="US DOE Joint Genome Institute (JGI-PGF)"/>
            <person name="Walter F."/>
            <person name="Albersmeier A."/>
            <person name="Kalinowski J."/>
            <person name="Ruckert C."/>
        </authorList>
    </citation>
    <scope>NUCLEOTIDE SEQUENCE</scope>
    <source>
        <strain evidence="4">JCM 13064</strain>
    </source>
</reference>
<dbReference type="InterPro" id="IPR024079">
    <property type="entry name" value="MetalloPept_cat_dom_sf"/>
</dbReference>
<dbReference type="EMBL" id="BMNT01000021">
    <property type="protein sequence ID" value="GGK93028.1"/>
    <property type="molecule type" value="Genomic_DNA"/>
</dbReference>
<dbReference type="AlphaFoldDB" id="A0A917R6Z2"/>
<comment type="caution">
    <text evidence="1">Lacks conserved residue(s) required for the propagation of feature annotation.</text>
</comment>
<feature type="compositionally biased region" description="Pro residues" evidence="2">
    <location>
        <begin position="340"/>
        <end position="350"/>
    </location>
</feature>
<protein>
    <recommendedName>
        <fullName evidence="3">Peptidase M12A domain-containing protein</fullName>
    </recommendedName>
</protein>
<dbReference type="SMART" id="SM00235">
    <property type="entry name" value="ZnMc"/>
    <property type="match status" value="1"/>
</dbReference>
<organism evidence="4 5">
    <name type="scientific">Sphaerisporangium melleum</name>
    <dbReference type="NCBI Taxonomy" id="321316"/>
    <lineage>
        <taxon>Bacteria</taxon>
        <taxon>Bacillati</taxon>
        <taxon>Actinomycetota</taxon>
        <taxon>Actinomycetes</taxon>
        <taxon>Streptosporangiales</taxon>
        <taxon>Streptosporangiaceae</taxon>
        <taxon>Sphaerisporangium</taxon>
    </lineage>
</organism>
<evidence type="ECO:0000259" key="3">
    <source>
        <dbReference type="PROSITE" id="PS51864"/>
    </source>
</evidence>
<dbReference type="PANTHER" id="PTHR10127:SF883">
    <property type="entry name" value="ZINC METALLOPROTEINASE NAS-8"/>
    <property type="match status" value="1"/>
</dbReference>
<accession>A0A917R6Z2</accession>
<dbReference type="RefSeq" id="WP_189164496.1">
    <property type="nucleotide sequence ID" value="NZ_BMNT01000021.1"/>
</dbReference>
<evidence type="ECO:0000256" key="1">
    <source>
        <dbReference type="PROSITE-ProRule" id="PRU01211"/>
    </source>
</evidence>